<proteinExistence type="predicted"/>
<evidence type="ECO:0000313" key="4">
    <source>
        <dbReference type="Proteomes" id="UP000283077"/>
    </source>
</evidence>
<feature type="chain" id="PRO_5019245099" description="DUF4124 domain-containing protein" evidence="2">
    <location>
        <begin position="19"/>
        <end position="150"/>
    </location>
</feature>
<keyword evidence="2" id="KW-0732">Signal</keyword>
<evidence type="ECO:0000256" key="1">
    <source>
        <dbReference type="SAM" id="Coils"/>
    </source>
</evidence>
<protein>
    <recommendedName>
        <fullName evidence="5">DUF4124 domain-containing protein</fullName>
    </recommendedName>
</protein>
<keyword evidence="4" id="KW-1185">Reference proteome</keyword>
<accession>A0A437QZU5</accession>
<name>A0A437QZU5_9GAMM</name>
<dbReference type="OrthoDB" id="6306890at2"/>
<gene>
    <name evidence="3" type="ORF">EOE67_08705</name>
</gene>
<feature type="signal peptide" evidence="2">
    <location>
        <begin position="1"/>
        <end position="18"/>
    </location>
</feature>
<sequence length="150" mass="17571">MKHLIVISIALASLQLHANVYQCELNGKVTFSQFPCEDNATLTQEVSSGNVVLTTSKKPDQQMETLRKKARYLEYQLAQLEQQQKQQLQRYEDEIYLAKRRGEKSNYVAMMNQKLHKMQQDFKQAKLQRQQEIAGLQQQMTSMQRQYAVQ</sequence>
<reference evidence="3 4" key="1">
    <citation type="submission" date="2019-01" db="EMBL/GenBank/DDBJ databases">
        <authorList>
            <person name="Chen W.-M."/>
        </authorList>
    </citation>
    <scope>NUCLEOTIDE SEQUENCE [LARGE SCALE GENOMIC DNA]</scope>
    <source>
        <strain evidence="3 4">KYPC3</strain>
    </source>
</reference>
<keyword evidence="1" id="KW-0175">Coiled coil</keyword>
<evidence type="ECO:0000313" key="3">
    <source>
        <dbReference type="EMBL" id="RVU39977.1"/>
    </source>
</evidence>
<comment type="caution">
    <text evidence="3">The sequence shown here is derived from an EMBL/GenBank/DDBJ whole genome shotgun (WGS) entry which is preliminary data.</text>
</comment>
<dbReference type="AlphaFoldDB" id="A0A437QZU5"/>
<evidence type="ECO:0008006" key="5">
    <source>
        <dbReference type="Google" id="ProtNLM"/>
    </source>
</evidence>
<organism evidence="3 4">
    <name type="scientific">Rheinheimera riviphila</name>
    <dbReference type="NCBI Taxonomy" id="1834037"/>
    <lineage>
        <taxon>Bacteria</taxon>
        <taxon>Pseudomonadati</taxon>
        <taxon>Pseudomonadota</taxon>
        <taxon>Gammaproteobacteria</taxon>
        <taxon>Chromatiales</taxon>
        <taxon>Chromatiaceae</taxon>
        <taxon>Rheinheimera</taxon>
    </lineage>
</organism>
<dbReference type="RefSeq" id="WP_127698706.1">
    <property type="nucleotide sequence ID" value="NZ_SACS01000007.1"/>
</dbReference>
<dbReference type="Proteomes" id="UP000283077">
    <property type="component" value="Unassembled WGS sequence"/>
</dbReference>
<dbReference type="EMBL" id="SACS01000007">
    <property type="protein sequence ID" value="RVU39977.1"/>
    <property type="molecule type" value="Genomic_DNA"/>
</dbReference>
<evidence type="ECO:0000256" key="2">
    <source>
        <dbReference type="SAM" id="SignalP"/>
    </source>
</evidence>
<feature type="coiled-coil region" evidence="1">
    <location>
        <begin position="63"/>
        <end position="146"/>
    </location>
</feature>